<proteinExistence type="predicted"/>
<keyword evidence="1" id="KW-0472">Membrane</keyword>
<accession>A0A918HSD1</accession>
<keyword evidence="1" id="KW-0812">Transmembrane</keyword>
<protein>
    <submittedName>
        <fullName evidence="2">Uncharacterized protein</fullName>
    </submittedName>
</protein>
<comment type="caution">
    <text evidence="2">The sequence shown here is derived from an EMBL/GenBank/DDBJ whole genome shotgun (WGS) entry which is preliminary data.</text>
</comment>
<keyword evidence="1" id="KW-1133">Transmembrane helix</keyword>
<keyword evidence="3" id="KW-1185">Reference proteome</keyword>
<feature type="transmembrane region" description="Helical" evidence="1">
    <location>
        <begin position="26"/>
        <end position="46"/>
    </location>
</feature>
<dbReference type="EMBL" id="BMSA01000050">
    <property type="protein sequence ID" value="GGT96205.1"/>
    <property type="molecule type" value="Genomic_DNA"/>
</dbReference>
<organism evidence="2 3">
    <name type="scientific">Streptomyces phaeofaciens</name>
    <dbReference type="NCBI Taxonomy" id="68254"/>
    <lineage>
        <taxon>Bacteria</taxon>
        <taxon>Bacillati</taxon>
        <taxon>Actinomycetota</taxon>
        <taxon>Actinomycetes</taxon>
        <taxon>Kitasatosporales</taxon>
        <taxon>Streptomycetaceae</taxon>
        <taxon>Streptomyces</taxon>
    </lineage>
</organism>
<evidence type="ECO:0000313" key="3">
    <source>
        <dbReference type="Proteomes" id="UP000646776"/>
    </source>
</evidence>
<dbReference type="Proteomes" id="UP000646776">
    <property type="component" value="Unassembled WGS sequence"/>
</dbReference>
<evidence type="ECO:0000256" key="1">
    <source>
        <dbReference type="SAM" id="Phobius"/>
    </source>
</evidence>
<dbReference type="AlphaFoldDB" id="A0A918HSD1"/>
<sequence length="89" mass="9161">MSEHHHACVTPASPTFAPKRLGGGEAAVIVTVLILAGSLALTGMPVDQIVQILSWAGLIAVALITAAGTRPLRGLTRAVRALLDPSSQR</sequence>
<reference evidence="2" key="2">
    <citation type="submission" date="2020-09" db="EMBL/GenBank/DDBJ databases">
        <authorList>
            <person name="Sun Q."/>
            <person name="Ohkuma M."/>
        </authorList>
    </citation>
    <scope>NUCLEOTIDE SEQUENCE</scope>
    <source>
        <strain evidence="2">JCM 4125</strain>
    </source>
</reference>
<feature type="transmembrane region" description="Helical" evidence="1">
    <location>
        <begin position="52"/>
        <end position="72"/>
    </location>
</feature>
<evidence type="ECO:0000313" key="2">
    <source>
        <dbReference type="EMBL" id="GGT96205.1"/>
    </source>
</evidence>
<name>A0A918HSD1_9ACTN</name>
<gene>
    <name evidence="2" type="ORF">GCM10010226_87280</name>
</gene>
<reference evidence="2" key="1">
    <citation type="journal article" date="2014" name="Int. J. Syst. Evol. Microbiol.">
        <title>Complete genome sequence of Corynebacterium casei LMG S-19264T (=DSM 44701T), isolated from a smear-ripened cheese.</title>
        <authorList>
            <consortium name="US DOE Joint Genome Institute (JGI-PGF)"/>
            <person name="Walter F."/>
            <person name="Albersmeier A."/>
            <person name="Kalinowski J."/>
            <person name="Ruckert C."/>
        </authorList>
    </citation>
    <scope>NUCLEOTIDE SEQUENCE</scope>
    <source>
        <strain evidence="2">JCM 4125</strain>
    </source>
</reference>